<dbReference type="GO" id="GO:0005975">
    <property type="term" value="P:carbohydrate metabolic process"/>
    <property type="evidence" value="ECO:0007669"/>
    <property type="project" value="InterPro"/>
</dbReference>
<feature type="active site" evidence="8">
    <location>
        <position position="259"/>
    </location>
</feature>
<evidence type="ECO:0000256" key="3">
    <source>
        <dbReference type="ARBA" id="ARBA00022512"/>
    </source>
</evidence>
<evidence type="ECO:0000256" key="7">
    <source>
        <dbReference type="ARBA" id="ARBA00023316"/>
    </source>
</evidence>
<gene>
    <name evidence="11" type="primary">BnaC09g40790D</name>
    <name evidence="11" type="ORF">GSBRNA2T00094882001</name>
</gene>
<keyword evidence="3" id="KW-0134">Cell wall</keyword>
<keyword evidence="5 9" id="KW-0378">Hydrolase</keyword>
<keyword evidence="12" id="KW-1185">Reference proteome</keyword>
<dbReference type="STRING" id="3708.A0A078FW16"/>
<dbReference type="Proteomes" id="UP000028999">
    <property type="component" value="Unassembled WGS sequence"/>
</dbReference>
<dbReference type="PaxDb" id="3708-A0A078FW16"/>
<comment type="similarity">
    <text evidence="2 9">Belongs to the glycosyl hydrolase 28 family.</text>
</comment>
<dbReference type="EMBL" id="LK032068">
    <property type="protein sequence ID" value="CDY16952.1"/>
    <property type="molecule type" value="Genomic_DNA"/>
</dbReference>
<sequence length="434" mass="46987">MKKSSLFFVLLCLFQISKLGFCLAGSVHTANNNENKRHRFISVTDFGAVCDGKTDDTQAFLKAWEAVCNGVSDKSFLVPLGKTCMLKPLKFAGPCKSSSITFVIRGNLVAPGYTWDVGNFPEWISFDSINGLVVKGGGVKGGGTLDSRGSVWWGSGHAQDKDRPTAMHFNNCNGLRMYNLQHLNSPRNHIGLTGSKNISISGLNLTAPGDSPNTDGIDISKCIGVDIRDSVISTGDDCIAINSGSSYINITGLFCGPGHGISVGSLGRNGEFATVEEVRVKNCTLSNTMNGVRIKTYQNGLGYARKISFEDIRMVDSRNPIIIEQNYLNRGKIEEVSFENSSYQNRGGKNRFYKTESGNGRGVKVSDVRYSRIYGSSASDEAVTFNCNADMGCEDIVMDHVNIVSAKAGQGVSASCTNVRGSYFYSPINCIKKH</sequence>
<name>A0A078FW16_BRANA</name>
<dbReference type="OMA" id="CNPIVPC"/>
<feature type="signal peptide" evidence="10">
    <location>
        <begin position="1"/>
        <end position="24"/>
    </location>
</feature>
<comment type="subcellular location">
    <subcellularLocation>
        <location evidence="1">Secreted</location>
        <location evidence="1">Cell wall</location>
    </subcellularLocation>
</comment>
<evidence type="ECO:0000313" key="12">
    <source>
        <dbReference type="Proteomes" id="UP000028999"/>
    </source>
</evidence>
<evidence type="ECO:0000256" key="9">
    <source>
        <dbReference type="RuleBase" id="RU361169"/>
    </source>
</evidence>
<keyword evidence="7" id="KW-0961">Cell wall biogenesis/degradation</keyword>
<dbReference type="KEGG" id="bna:106387140"/>
<protein>
    <submittedName>
        <fullName evidence="11">BnaC09g40790D protein</fullName>
    </submittedName>
</protein>
<organism evidence="11 12">
    <name type="scientific">Brassica napus</name>
    <name type="common">Rape</name>
    <dbReference type="NCBI Taxonomy" id="3708"/>
    <lineage>
        <taxon>Eukaryota</taxon>
        <taxon>Viridiplantae</taxon>
        <taxon>Streptophyta</taxon>
        <taxon>Embryophyta</taxon>
        <taxon>Tracheophyta</taxon>
        <taxon>Spermatophyta</taxon>
        <taxon>Magnoliopsida</taxon>
        <taxon>eudicotyledons</taxon>
        <taxon>Gunneridae</taxon>
        <taxon>Pentapetalae</taxon>
        <taxon>rosids</taxon>
        <taxon>malvids</taxon>
        <taxon>Brassicales</taxon>
        <taxon>Brassicaceae</taxon>
        <taxon>Brassiceae</taxon>
        <taxon>Brassica</taxon>
    </lineage>
</organism>
<keyword evidence="10" id="KW-0732">Signal</keyword>
<evidence type="ECO:0000256" key="2">
    <source>
        <dbReference type="ARBA" id="ARBA00008834"/>
    </source>
</evidence>
<dbReference type="InterPro" id="IPR000743">
    <property type="entry name" value="Glyco_hydro_28"/>
</dbReference>
<dbReference type="PROSITE" id="PS00502">
    <property type="entry name" value="POLYGALACTURONASE"/>
    <property type="match status" value="1"/>
</dbReference>
<dbReference type="Gramene" id="CDY16952">
    <property type="protein sequence ID" value="CDY16952"/>
    <property type="gene ID" value="GSBRNA2T00094882001"/>
</dbReference>
<evidence type="ECO:0000256" key="10">
    <source>
        <dbReference type="SAM" id="SignalP"/>
    </source>
</evidence>
<accession>A0A078FW16</accession>
<evidence type="ECO:0000256" key="8">
    <source>
        <dbReference type="PROSITE-ProRule" id="PRU10052"/>
    </source>
</evidence>
<dbReference type="InterPro" id="IPR011050">
    <property type="entry name" value="Pectin_lyase_fold/virulence"/>
</dbReference>
<evidence type="ECO:0000313" key="11">
    <source>
        <dbReference type="EMBL" id="CDY16952.1"/>
    </source>
</evidence>
<dbReference type="FunFam" id="2.160.20.10:FF:000056">
    <property type="entry name" value="Pectin lyase-like superfamily protein"/>
    <property type="match status" value="1"/>
</dbReference>
<dbReference type="SMR" id="A0A078FW16"/>
<dbReference type="PANTHER" id="PTHR31375">
    <property type="match status" value="1"/>
</dbReference>
<dbReference type="SUPFAM" id="SSF51126">
    <property type="entry name" value="Pectin lyase-like"/>
    <property type="match status" value="1"/>
</dbReference>
<evidence type="ECO:0000256" key="5">
    <source>
        <dbReference type="ARBA" id="ARBA00022801"/>
    </source>
</evidence>
<dbReference type="OrthoDB" id="187139at2759"/>
<dbReference type="Gene3D" id="2.160.20.10">
    <property type="entry name" value="Single-stranded right-handed beta-helix, Pectin lyase-like"/>
    <property type="match status" value="1"/>
</dbReference>
<dbReference type="GO" id="GO:0071555">
    <property type="term" value="P:cell wall organization"/>
    <property type="evidence" value="ECO:0007669"/>
    <property type="project" value="UniProtKB-KW"/>
</dbReference>
<keyword evidence="4" id="KW-0964">Secreted</keyword>
<evidence type="ECO:0000256" key="4">
    <source>
        <dbReference type="ARBA" id="ARBA00022525"/>
    </source>
</evidence>
<dbReference type="InterPro" id="IPR006626">
    <property type="entry name" value="PbH1"/>
</dbReference>
<dbReference type="GO" id="GO:0004650">
    <property type="term" value="F:polygalacturonase activity"/>
    <property type="evidence" value="ECO:0007669"/>
    <property type="project" value="InterPro"/>
</dbReference>
<dbReference type="InterPro" id="IPR012334">
    <property type="entry name" value="Pectin_lyas_fold"/>
</dbReference>
<evidence type="ECO:0000256" key="1">
    <source>
        <dbReference type="ARBA" id="ARBA00004191"/>
    </source>
</evidence>
<feature type="chain" id="PRO_5044539403" evidence="10">
    <location>
        <begin position="25"/>
        <end position="434"/>
    </location>
</feature>
<keyword evidence="6 9" id="KW-0326">Glycosidase</keyword>
<dbReference type="SMART" id="SM00710">
    <property type="entry name" value="PbH1"/>
    <property type="match status" value="6"/>
</dbReference>
<dbReference type="AlphaFoldDB" id="A0A078FW16"/>
<proteinExistence type="inferred from homology"/>
<evidence type="ECO:0000256" key="6">
    <source>
        <dbReference type="ARBA" id="ARBA00023295"/>
    </source>
</evidence>
<dbReference type="Pfam" id="PF00295">
    <property type="entry name" value="Glyco_hydro_28"/>
    <property type="match status" value="2"/>
</dbReference>
<reference evidence="11 12" key="1">
    <citation type="journal article" date="2014" name="Science">
        <title>Plant genetics. Early allopolyploid evolution in the post-Neolithic Brassica napus oilseed genome.</title>
        <authorList>
            <person name="Chalhoub B."/>
            <person name="Denoeud F."/>
            <person name="Liu S."/>
            <person name="Parkin I.A."/>
            <person name="Tang H."/>
            <person name="Wang X."/>
            <person name="Chiquet J."/>
            <person name="Belcram H."/>
            <person name="Tong C."/>
            <person name="Samans B."/>
            <person name="Correa M."/>
            <person name="Da Silva C."/>
            <person name="Just J."/>
            <person name="Falentin C."/>
            <person name="Koh C.S."/>
            <person name="Le Clainche I."/>
            <person name="Bernard M."/>
            <person name="Bento P."/>
            <person name="Noel B."/>
            <person name="Labadie K."/>
            <person name="Alberti A."/>
            <person name="Charles M."/>
            <person name="Arnaud D."/>
            <person name="Guo H."/>
            <person name="Daviaud C."/>
            <person name="Alamery S."/>
            <person name="Jabbari K."/>
            <person name="Zhao M."/>
            <person name="Edger P.P."/>
            <person name="Chelaifa H."/>
            <person name="Tack D."/>
            <person name="Lassalle G."/>
            <person name="Mestiri I."/>
            <person name="Schnel N."/>
            <person name="Le Paslier M.C."/>
            <person name="Fan G."/>
            <person name="Renault V."/>
            <person name="Bayer P.E."/>
            <person name="Golicz A.A."/>
            <person name="Manoli S."/>
            <person name="Lee T.H."/>
            <person name="Thi V.H."/>
            <person name="Chalabi S."/>
            <person name="Hu Q."/>
            <person name="Fan C."/>
            <person name="Tollenaere R."/>
            <person name="Lu Y."/>
            <person name="Battail C."/>
            <person name="Shen J."/>
            <person name="Sidebottom C.H."/>
            <person name="Wang X."/>
            <person name="Canaguier A."/>
            <person name="Chauveau A."/>
            <person name="Berard A."/>
            <person name="Deniot G."/>
            <person name="Guan M."/>
            <person name="Liu Z."/>
            <person name="Sun F."/>
            <person name="Lim Y.P."/>
            <person name="Lyons E."/>
            <person name="Town C.D."/>
            <person name="Bancroft I."/>
            <person name="Wang X."/>
            <person name="Meng J."/>
            <person name="Ma J."/>
            <person name="Pires J.C."/>
            <person name="King G.J."/>
            <person name="Brunel D."/>
            <person name="Delourme R."/>
            <person name="Renard M."/>
            <person name="Aury J.M."/>
            <person name="Adams K.L."/>
            <person name="Batley J."/>
            <person name="Snowdon R.J."/>
            <person name="Tost J."/>
            <person name="Edwards D."/>
            <person name="Zhou Y."/>
            <person name="Hua W."/>
            <person name="Sharpe A.G."/>
            <person name="Paterson A.H."/>
            <person name="Guan C."/>
            <person name="Wincker P."/>
        </authorList>
    </citation>
    <scope>NUCLEOTIDE SEQUENCE [LARGE SCALE GENOMIC DNA]</scope>
    <source>
        <strain evidence="12">cv. Darmor-bzh</strain>
    </source>
</reference>